<dbReference type="SUPFAM" id="SSF88659">
    <property type="entry name" value="Sigma3 and sigma4 domains of RNA polymerase sigma factors"/>
    <property type="match status" value="1"/>
</dbReference>
<feature type="compositionally biased region" description="Basic and acidic residues" evidence="4">
    <location>
        <begin position="268"/>
        <end position="282"/>
    </location>
</feature>
<evidence type="ECO:0000256" key="2">
    <source>
        <dbReference type="ARBA" id="ARBA00022737"/>
    </source>
</evidence>
<dbReference type="Pfam" id="PF04542">
    <property type="entry name" value="Sigma70_r2"/>
    <property type="match status" value="1"/>
</dbReference>
<dbReference type="GO" id="GO:0006352">
    <property type="term" value="P:DNA-templated transcription initiation"/>
    <property type="evidence" value="ECO:0007669"/>
    <property type="project" value="InterPro"/>
</dbReference>
<dbReference type="NCBIfam" id="TIGR02937">
    <property type="entry name" value="sigma70-ECF"/>
    <property type="match status" value="1"/>
</dbReference>
<dbReference type="InterPro" id="IPR013324">
    <property type="entry name" value="RNA_pol_sigma_r3/r4-like"/>
</dbReference>
<dbReference type="SUPFAM" id="SSF50998">
    <property type="entry name" value="Quinoprotein alcohol dehydrogenase-like"/>
    <property type="match status" value="1"/>
</dbReference>
<name>A0A6M5Z298_9BACT</name>
<dbReference type="InterPro" id="IPR015943">
    <property type="entry name" value="WD40/YVTN_repeat-like_dom_sf"/>
</dbReference>
<dbReference type="RefSeq" id="WP_171474517.1">
    <property type="nucleotide sequence ID" value="NZ_CP053452.2"/>
</dbReference>
<feature type="domain" description="RNA polymerase sigma-70 region 2" evidence="5">
    <location>
        <begin position="38"/>
        <end position="97"/>
    </location>
</feature>
<evidence type="ECO:0000313" key="7">
    <source>
        <dbReference type="EMBL" id="QJW99571.1"/>
    </source>
</evidence>
<dbReference type="InterPro" id="IPR011044">
    <property type="entry name" value="Quino_amine_DH_bsu"/>
</dbReference>
<dbReference type="InterPro" id="IPR036388">
    <property type="entry name" value="WH-like_DNA-bd_sf"/>
</dbReference>
<evidence type="ECO:0000259" key="5">
    <source>
        <dbReference type="Pfam" id="PF04542"/>
    </source>
</evidence>
<dbReference type="Pfam" id="PF00400">
    <property type="entry name" value="WD40"/>
    <property type="match status" value="3"/>
</dbReference>
<evidence type="ECO:0000259" key="6">
    <source>
        <dbReference type="Pfam" id="PF08281"/>
    </source>
</evidence>
<keyword evidence="8" id="KW-1185">Reference proteome</keyword>
<dbReference type="PROSITE" id="PS50082">
    <property type="entry name" value="WD_REPEATS_2"/>
    <property type="match status" value="2"/>
</dbReference>
<dbReference type="InterPro" id="IPR001680">
    <property type="entry name" value="WD40_rpt"/>
</dbReference>
<dbReference type="AlphaFoldDB" id="A0A6M5Z298"/>
<dbReference type="Pfam" id="PF08281">
    <property type="entry name" value="Sigma70_r4_2"/>
    <property type="match status" value="1"/>
</dbReference>
<dbReference type="InterPro" id="IPR014284">
    <property type="entry name" value="RNA_pol_sigma-70_dom"/>
</dbReference>
<feature type="repeat" description="WD" evidence="3">
    <location>
        <begin position="312"/>
        <end position="339"/>
    </location>
</feature>
<proteinExistence type="predicted"/>
<evidence type="ECO:0000256" key="4">
    <source>
        <dbReference type="SAM" id="MobiDB-lite"/>
    </source>
</evidence>
<dbReference type="PANTHER" id="PTHR47197:SF3">
    <property type="entry name" value="DIHYDRO-HEME D1 DEHYDROGENASE"/>
    <property type="match status" value="1"/>
</dbReference>
<reference evidence="8" key="1">
    <citation type="submission" date="2020-05" db="EMBL/GenBank/DDBJ databases">
        <title>Frigoriglobus tundricola gen. nov., sp. nov., a psychrotolerant cellulolytic planctomycete of the family Gemmataceae with two divergent copies of 16S rRNA gene.</title>
        <authorList>
            <person name="Kulichevskaya I.S."/>
            <person name="Ivanova A.A."/>
            <person name="Naumoff D.G."/>
            <person name="Beletsky A.V."/>
            <person name="Rijpstra W.I.C."/>
            <person name="Sinninghe Damste J.S."/>
            <person name="Mardanov A.V."/>
            <person name="Ravin N.V."/>
            <person name="Dedysh S.N."/>
        </authorList>
    </citation>
    <scope>NUCLEOTIDE SEQUENCE [LARGE SCALE GENOMIC DNA]</scope>
    <source>
        <strain evidence="8">PL17</strain>
    </source>
</reference>
<dbReference type="InterPro" id="IPR013325">
    <property type="entry name" value="RNA_pol_sigma_r2"/>
</dbReference>
<feature type="repeat" description="WD" evidence="3">
    <location>
        <begin position="648"/>
        <end position="682"/>
    </location>
</feature>
<dbReference type="InterPro" id="IPR019775">
    <property type="entry name" value="WD40_repeat_CS"/>
</dbReference>
<dbReference type="InterPro" id="IPR011047">
    <property type="entry name" value="Quinoprotein_ADH-like_sf"/>
</dbReference>
<evidence type="ECO:0000313" key="8">
    <source>
        <dbReference type="Proteomes" id="UP000503447"/>
    </source>
</evidence>
<dbReference type="PANTHER" id="PTHR47197">
    <property type="entry name" value="PROTEIN NIRF"/>
    <property type="match status" value="1"/>
</dbReference>
<evidence type="ECO:0000256" key="3">
    <source>
        <dbReference type="PROSITE-ProRule" id="PRU00221"/>
    </source>
</evidence>
<dbReference type="InterPro" id="IPR051200">
    <property type="entry name" value="Host-pathogen_enzymatic-act"/>
</dbReference>
<dbReference type="Proteomes" id="UP000503447">
    <property type="component" value="Chromosome"/>
</dbReference>
<evidence type="ECO:0000256" key="1">
    <source>
        <dbReference type="ARBA" id="ARBA00022574"/>
    </source>
</evidence>
<dbReference type="SMART" id="SM00320">
    <property type="entry name" value="WD40"/>
    <property type="match status" value="5"/>
</dbReference>
<dbReference type="SUPFAM" id="SSF50969">
    <property type="entry name" value="YVTN repeat-like/Quinoprotein amine dehydrogenase"/>
    <property type="match status" value="2"/>
</dbReference>
<evidence type="ECO:0008006" key="9">
    <source>
        <dbReference type="Google" id="ProtNLM"/>
    </source>
</evidence>
<protein>
    <recommendedName>
        <fullName evidence="9">ECF RNA polymerase sigma factor SigE</fullName>
    </recommendedName>
</protein>
<dbReference type="GO" id="GO:0016987">
    <property type="term" value="F:sigma factor activity"/>
    <property type="evidence" value="ECO:0007669"/>
    <property type="project" value="InterPro"/>
</dbReference>
<dbReference type="Gene3D" id="2.130.10.10">
    <property type="entry name" value="YVTN repeat-like/Quinoprotein amine dehydrogenase"/>
    <property type="match status" value="4"/>
</dbReference>
<dbReference type="GO" id="GO:0005829">
    <property type="term" value="C:cytosol"/>
    <property type="evidence" value="ECO:0007669"/>
    <property type="project" value="UniProtKB-ARBA"/>
</dbReference>
<dbReference type="Gene3D" id="1.10.1740.10">
    <property type="match status" value="1"/>
</dbReference>
<gene>
    <name evidence="7" type="ORF">FTUN_7183</name>
</gene>
<dbReference type="SUPFAM" id="SSF88946">
    <property type="entry name" value="Sigma2 domain of RNA polymerase sigma factors"/>
    <property type="match status" value="1"/>
</dbReference>
<dbReference type="InterPro" id="IPR013249">
    <property type="entry name" value="RNA_pol_sigma70_r4_t2"/>
</dbReference>
<dbReference type="Gene3D" id="1.10.10.10">
    <property type="entry name" value="Winged helix-like DNA-binding domain superfamily/Winged helix DNA-binding domain"/>
    <property type="match status" value="1"/>
</dbReference>
<sequence>MSATVVIRSLSRTGRPDLDDTVLLTTAAGGDETAFAELVRRHGPMVLGVCRRVLGPSADADDAFQTTFLSLLQHAQSVRTPTALPAWLHQTACRAAVKIRARKPALTHAPDPTIEPDPLADLSWKEVRAMLDEELNALPERLRAPLVLCFLDGRTRDDAARAIGVSLSTLKRRIADGLERLNRRLRRRGVVGGGLALAALDGRRLAAQVSAPLTARVVAASGTRAMTPGLSSSLLTGWKAAMSVVLLAGGLAAGAGLVMSDGPTKSTPPKEETADTKARSDAFGDPLPEGAVMRLGSVLFRHDGVRDFVLLPDGKSVLTSGSDHQLRTWDLTTGRETRKIPEAANVQWRGALSPDGRYGTGFAGMNLTVFDTETGKEKTSFPAPGTNFHSTFFSPDGNTLAVLTSEPRLTLVQWQTNVTRELSLPAGALMVDSSFHGYFSPDGKWLVAGCGQWKALCVFDVATGTEKYHLECDPSHSTVAPDGKTLVASLWKPNGQKGSELATFDLTTGKETARFDLKARYSYHSLDVSPDSKTLACSFSNESCSIDLRTGRVLHELLGRPLGAVFTRDGKHVVATTGQKLRVWTVADGKEVFDRPGNLGQLPVLAASPDGRWLASADWVDRGVSIWDLTDGRLLRTLPFRGEEGRYVRDLSFSPDGRTLWAGSYQGFVQWWDWPTGKETRAVKLDVPSHNVPRPDYLYRIRVSSNGKTAAALDRVWTTPESTNLVVWDVASGAVKGRRSLPPAHRHWAWTGDGSAVAFSTSDGLIVADGNDPSRTRFTVPGVGANARLAFSADGRLLAAQKTQDKELKESVVIVVETATGAVAAVVKTGPLDHLALAANGRTLVTAGSSSVEVFDTATGAQRLQRSLPAPATELLLPGETRALTSLADGTGLVWDLTASAGLPKPGTEAPTRLWDALAGANAAAAHKAAWELVDRPAETVALLREKLKPARTADETAVKALIAKLDAPEFADREAATKALQLLGSAAAPALRAALRGDLSAEQDDRLRRLLAATNAPIVPAGDPLREVRAVAILEHIGTAEARKLLEEWAAGAPDAYVTREATAATARLKRPANR</sequence>
<dbReference type="EMBL" id="CP053452">
    <property type="protein sequence ID" value="QJW99571.1"/>
    <property type="molecule type" value="Genomic_DNA"/>
</dbReference>
<accession>A0A6M5Z298</accession>
<dbReference type="KEGG" id="ftj:FTUN_7183"/>
<dbReference type="GO" id="GO:0003677">
    <property type="term" value="F:DNA binding"/>
    <property type="evidence" value="ECO:0007669"/>
    <property type="project" value="InterPro"/>
</dbReference>
<organism evidence="7 8">
    <name type="scientific">Frigoriglobus tundricola</name>
    <dbReference type="NCBI Taxonomy" id="2774151"/>
    <lineage>
        <taxon>Bacteria</taxon>
        <taxon>Pseudomonadati</taxon>
        <taxon>Planctomycetota</taxon>
        <taxon>Planctomycetia</taxon>
        <taxon>Gemmatales</taxon>
        <taxon>Gemmataceae</taxon>
        <taxon>Frigoriglobus</taxon>
    </lineage>
</organism>
<dbReference type="InterPro" id="IPR007627">
    <property type="entry name" value="RNA_pol_sigma70_r2"/>
</dbReference>
<keyword evidence="1 3" id="KW-0853">WD repeat</keyword>
<feature type="region of interest" description="Disordered" evidence="4">
    <location>
        <begin position="260"/>
        <end position="285"/>
    </location>
</feature>
<keyword evidence="2" id="KW-0677">Repeat</keyword>
<feature type="domain" description="RNA polymerase sigma factor 70 region 4 type 2" evidence="6">
    <location>
        <begin position="129"/>
        <end position="181"/>
    </location>
</feature>
<dbReference type="PROSITE" id="PS00678">
    <property type="entry name" value="WD_REPEATS_1"/>
    <property type="match status" value="1"/>
</dbReference>